<dbReference type="AlphaFoldDB" id="K2BWY9"/>
<dbReference type="Gene3D" id="1.10.8.730">
    <property type="match status" value="1"/>
</dbReference>
<reference evidence="2" key="1">
    <citation type="journal article" date="2012" name="Science">
        <title>Fermentation, hydrogen, and sulfur metabolism in multiple uncultivated bacterial phyla.</title>
        <authorList>
            <person name="Wrighton K.C."/>
            <person name="Thomas B.C."/>
            <person name="Sharon I."/>
            <person name="Miller C.S."/>
            <person name="Castelle C.J."/>
            <person name="VerBerkmoes N.C."/>
            <person name="Wilkins M.J."/>
            <person name="Hettich R.L."/>
            <person name="Lipton M.S."/>
            <person name="Williams K.H."/>
            <person name="Long P.E."/>
            <person name="Banfield J.F."/>
        </authorList>
    </citation>
    <scope>NUCLEOTIDE SEQUENCE [LARGE SCALE GENOMIC DNA]</scope>
</reference>
<dbReference type="InterPro" id="IPR043964">
    <property type="entry name" value="P-loop_TraG"/>
</dbReference>
<comment type="caution">
    <text evidence="2">The sequence shown here is derived from an EMBL/GenBank/DDBJ whole genome shotgun (WGS) entry which is preliminary data.</text>
</comment>
<dbReference type="InterPro" id="IPR053155">
    <property type="entry name" value="F-pilin_assembly_TraC"/>
</dbReference>
<accession>K2BWY9</accession>
<evidence type="ECO:0000313" key="2">
    <source>
        <dbReference type="EMBL" id="EKD66679.1"/>
    </source>
</evidence>
<organism evidence="2">
    <name type="scientific">uncultured bacterium</name>
    <name type="common">gcode 4</name>
    <dbReference type="NCBI Taxonomy" id="1234023"/>
    <lineage>
        <taxon>Bacteria</taxon>
        <taxon>environmental samples</taxon>
    </lineage>
</organism>
<evidence type="ECO:0000259" key="1">
    <source>
        <dbReference type="Pfam" id="PF19044"/>
    </source>
</evidence>
<feature type="domain" description="TraG P-loop" evidence="1">
    <location>
        <begin position="305"/>
        <end position="610"/>
    </location>
</feature>
<dbReference type="Gene3D" id="3.40.50.300">
    <property type="entry name" value="P-loop containing nucleotide triphosphate hydrolases"/>
    <property type="match status" value="1"/>
</dbReference>
<dbReference type="SUPFAM" id="SSF52540">
    <property type="entry name" value="P-loop containing nucleoside triphosphate hydrolases"/>
    <property type="match status" value="1"/>
</dbReference>
<protein>
    <recommendedName>
        <fullName evidence="1">TraG P-loop domain-containing protein</fullName>
    </recommendedName>
</protein>
<name>K2BWY9_9BACT</name>
<dbReference type="CDD" id="cd01127">
    <property type="entry name" value="TrwB_TraG_TraD_VirD4"/>
    <property type="match status" value="1"/>
</dbReference>
<sequence>MSDKVQLIDLVNKNYTGDALGFEKEISLSQISPVSKIDEDLSPQKIEAPELPKKEEITLDLSKKLTREEAGEIKQWEKDYNEALAFVKDAIAPSMMKIDASKIQIWDTYVKTFFVYAYPDFLEWNWLSPLINWDIKFDLSIFVYPIEWAYIMKYLRKRLTELYSERSINQDKWLINDPALDAQIQDVEELRWSLTRWQEKYFHMWIYVSIYAESEEELKKLWNSFESLLSGRNILTKQAFLRSEQGFIATGPFAKDEVGVFRNISTKWLSTTFPFTSNSLSQDDGILYWINTHNNSLIIFDRFKTENANMTVFAKSWGWKSFAIKLEILRSLMLGTDVIVIDPENEYKTLVDTVWWSYLNINLNSKERINPFDLPKWMKDYDANPGDLLRWAIVNLIWLLNLMLWKITPSESSILEKALIITYSLKWITFDDDNIENKEIPIMKDLYSVLETMDWAKWLVERLEKYVSGIFSWIFSEHTNINLTEWLQVFSVRDLDEVLRPVAMYIILNYIWNIVRSSNKKRFLVVDEAWNIMQYEDSAKFMFWLVKRARKYNLWVTTITQDVEDFVTNKYWKAIVTNSSIQLLLKQSPASIDVLQNIFKLTEQEKYILLQSSVWQGLFFAGTEHVWIHILASFFEEKIITTNPNK</sequence>
<dbReference type="PANTHER" id="PTHR38467">
    <property type="match status" value="1"/>
</dbReference>
<dbReference type="EMBL" id="AMFJ01021608">
    <property type="protein sequence ID" value="EKD66679.1"/>
    <property type="molecule type" value="Genomic_DNA"/>
</dbReference>
<proteinExistence type="predicted"/>
<dbReference type="PANTHER" id="PTHR38467:SF1">
    <property type="entry name" value="CONJUGATIVE TRANSFER: ASSEMBLY"/>
    <property type="match status" value="1"/>
</dbReference>
<gene>
    <name evidence="2" type="ORF">ACD_49C00022G0002</name>
</gene>
<dbReference type="Pfam" id="PF19044">
    <property type="entry name" value="P-loop_TraG"/>
    <property type="match status" value="1"/>
</dbReference>
<dbReference type="InterPro" id="IPR027417">
    <property type="entry name" value="P-loop_NTPase"/>
</dbReference>